<dbReference type="RefSeq" id="XP_040800786.1">
    <property type="nucleotide sequence ID" value="XM_040949358.1"/>
</dbReference>
<reference evidence="3 4" key="1">
    <citation type="submission" date="2018-02" db="EMBL/GenBank/DDBJ databases">
        <title>The genomes of Aspergillus section Nigri reveals drivers in fungal speciation.</title>
        <authorList>
            <consortium name="DOE Joint Genome Institute"/>
            <person name="Vesth T.C."/>
            <person name="Nybo J."/>
            <person name="Theobald S."/>
            <person name="Brandl J."/>
            <person name="Frisvad J.C."/>
            <person name="Nielsen K.F."/>
            <person name="Lyhne E.K."/>
            <person name="Kogle M.E."/>
            <person name="Kuo A."/>
            <person name="Riley R."/>
            <person name="Clum A."/>
            <person name="Nolan M."/>
            <person name="Lipzen A."/>
            <person name="Salamov A."/>
            <person name="Henrissat B."/>
            <person name="Wiebenga A."/>
            <person name="De vries R.P."/>
            <person name="Grigoriev I.V."/>
            <person name="Mortensen U.H."/>
            <person name="Andersen M.R."/>
            <person name="Baker S.E."/>
        </authorList>
    </citation>
    <scope>NUCLEOTIDE SEQUENCE [LARGE SCALE GENOMIC DNA]</scope>
    <source>
        <strain evidence="3 4">CBS 313.89</strain>
    </source>
</reference>
<accession>A0A8G1RU29</accession>
<feature type="transmembrane region" description="Helical" evidence="2">
    <location>
        <begin position="117"/>
        <end position="135"/>
    </location>
</feature>
<protein>
    <submittedName>
        <fullName evidence="3">Uncharacterized protein</fullName>
    </submittedName>
</protein>
<feature type="region of interest" description="Disordered" evidence="1">
    <location>
        <begin position="39"/>
        <end position="69"/>
    </location>
</feature>
<dbReference type="AlphaFoldDB" id="A0A8G1RU29"/>
<evidence type="ECO:0000313" key="3">
    <source>
        <dbReference type="EMBL" id="RAK76776.1"/>
    </source>
</evidence>
<feature type="transmembrane region" description="Helical" evidence="2">
    <location>
        <begin position="141"/>
        <end position="168"/>
    </location>
</feature>
<evidence type="ECO:0000256" key="2">
    <source>
        <dbReference type="SAM" id="Phobius"/>
    </source>
</evidence>
<evidence type="ECO:0000313" key="4">
    <source>
        <dbReference type="Proteomes" id="UP000249789"/>
    </source>
</evidence>
<feature type="transmembrane region" description="Helical" evidence="2">
    <location>
        <begin position="79"/>
        <end position="105"/>
    </location>
</feature>
<evidence type="ECO:0000256" key="1">
    <source>
        <dbReference type="SAM" id="MobiDB-lite"/>
    </source>
</evidence>
<name>A0A8G1RU29_9EURO</name>
<keyword evidence="4" id="KW-1185">Reference proteome</keyword>
<keyword evidence="2" id="KW-0812">Transmembrane</keyword>
<dbReference type="EMBL" id="KZ824646">
    <property type="protein sequence ID" value="RAK76776.1"/>
    <property type="molecule type" value="Genomic_DNA"/>
</dbReference>
<keyword evidence="2" id="KW-1133">Transmembrane helix</keyword>
<sequence>MDVSQRFTVQNTPISPTSKQAVLQRCAVLCCAVNGSQTTTKQTGHASKLSPLTHQQTKSASSQKRNSLLAPHSRMGSRIIPTLITITIILITIGIILILITTAIPVHKVEFLMPPRIVELLGPSLLVVFILKISVTVILSIVILVLLLFCLLILLLFFLVFLFILLILRVRILPPDTELNKPVDQFGRLH</sequence>
<feature type="non-terminal residue" evidence="3">
    <location>
        <position position="190"/>
    </location>
</feature>
<proteinExistence type="predicted"/>
<feature type="compositionally biased region" description="Polar residues" evidence="1">
    <location>
        <begin position="39"/>
        <end position="66"/>
    </location>
</feature>
<gene>
    <name evidence="3" type="ORF">BO72DRAFT_510292</name>
</gene>
<keyword evidence="2" id="KW-0472">Membrane</keyword>
<dbReference type="GeneID" id="63866691"/>
<organism evidence="3 4">
    <name type="scientific">Aspergillus fijiensis CBS 313.89</name>
    <dbReference type="NCBI Taxonomy" id="1448319"/>
    <lineage>
        <taxon>Eukaryota</taxon>
        <taxon>Fungi</taxon>
        <taxon>Dikarya</taxon>
        <taxon>Ascomycota</taxon>
        <taxon>Pezizomycotina</taxon>
        <taxon>Eurotiomycetes</taxon>
        <taxon>Eurotiomycetidae</taxon>
        <taxon>Eurotiales</taxon>
        <taxon>Aspergillaceae</taxon>
        <taxon>Aspergillus</taxon>
    </lineage>
</organism>
<dbReference type="Proteomes" id="UP000249789">
    <property type="component" value="Unassembled WGS sequence"/>
</dbReference>
<dbReference type="VEuPathDB" id="FungiDB:BO72DRAFT_510292"/>